<sequence>MVTMMMHQDFPELLPAPFDPDTMADRAVTQHPQTISALGSVMRHPRSLSRPAATWRPPTKKLPALTGRRRLNATISRHRVGPAVQRKLYTPDNPWVAAYLVFLRISAPDGRWVDPGVAQGWVRALVGSDYVECVHELPRESTPTYVWVVDGSFLPIASPAELVTPAPVPAR</sequence>
<protein>
    <submittedName>
        <fullName evidence="1">Uncharacterized protein</fullName>
    </submittedName>
</protein>
<dbReference type="EMBL" id="ACSH02000008">
    <property type="protein sequence ID" value="EFM48043.1"/>
    <property type="molecule type" value="Genomic_DNA"/>
</dbReference>
<dbReference type="Proteomes" id="UP000004218">
    <property type="component" value="Unassembled WGS sequence"/>
</dbReference>
<proteinExistence type="predicted"/>
<reference evidence="1" key="1">
    <citation type="submission" date="2010-08" db="EMBL/GenBank/DDBJ databases">
        <authorList>
            <person name="Harkins D.M."/>
            <person name="Madupu R."/>
            <person name="Durkin A.S."/>
            <person name="Torralba M."/>
            <person name="Methe B."/>
            <person name="Sutton G.G."/>
            <person name="Nelson K.E."/>
        </authorList>
    </citation>
    <scope>NUCLEOTIDE SEQUENCE [LARGE SCALE GENOMIC DNA]</scope>
    <source>
        <strain evidence="1">ATCC 14266</strain>
    </source>
</reference>
<dbReference type="STRING" id="553207.HMPREF0299_5435"/>
<keyword evidence="2" id="KW-1185">Reference proteome</keyword>
<organism evidence="1 2">
    <name type="scientific">Corynebacterium matruchotii ATCC 14266</name>
    <dbReference type="NCBI Taxonomy" id="553207"/>
    <lineage>
        <taxon>Bacteria</taxon>
        <taxon>Bacillati</taxon>
        <taxon>Actinomycetota</taxon>
        <taxon>Actinomycetes</taxon>
        <taxon>Mycobacteriales</taxon>
        <taxon>Corynebacteriaceae</taxon>
        <taxon>Corynebacterium</taxon>
    </lineage>
</organism>
<name>E0DIC4_9CORY</name>
<accession>E0DIC4</accession>
<evidence type="ECO:0000313" key="2">
    <source>
        <dbReference type="Proteomes" id="UP000004218"/>
    </source>
</evidence>
<comment type="caution">
    <text evidence="1">The sequence shown here is derived from an EMBL/GenBank/DDBJ whole genome shotgun (WGS) entry which is preliminary data.</text>
</comment>
<dbReference type="eggNOG" id="ENOG5031JBK">
    <property type="taxonomic scope" value="Bacteria"/>
</dbReference>
<gene>
    <name evidence="1" type="ORF">HMPREF0299_5435</name>
</gene>
<dbReference type="AlphaFoldDB" id="E0DIC4"/>
<evidence type="ECO:0000313" key="1">
    <source>
        <dbReference type="EMBL" id="EFM48043.1"/>
    </source>
</evidence>